<dbReference type="Proteomes" id="UP000509667">
    <property type="component" value="Chromosome"/>
</dbReference>
<dbReference type="Pfam" id="PF15915">
    <property type="entry name" value="BAT"/>
    <property type="match status" value="1"/>
</dbReference>
<accession>A0A7D5T0D0</accession>
<protein>
    <submittedName>
        <fullName evidence="6">Helix-turn-helix domain-containing protein</fullName>
    </submittedName>
</protein>
<feature type="region of interest" description="Disordered" evidence="4">
    <location>
        <begin position="308"/>
        <end position="370"/>
    </location>
</feature>
<dbReference type="InterPro" id="IPR011010">
    <property type="entry name" value="DNA_brk_join_enz"/>
</dbReference>
<dbReference type="KEGG" id="hrr:HZS55_11745"/>
<feature type="region of interest" description="Disordered" evidence="4">
    <location>
        <begin position="250"/>
        <end position="278"/>
    </location>
</feature>
<feature type="compositionally biased region" description="Low complexity" evidence="4">
    <location>
        <begin position="352"/>
        <end position="370"/>
    </location>
</feature>
<dbReference type="RefSeq" id="WP_179907852.1">
    <property type="nucleotide sequence ID" value="NZ_CP058910.1"/>
</dbReference>
<dbReference type="InterPro" id="IPR007050">
    <property type="entry name" value="HTH_bacterioopsin"/>
</dbReference>
<dbReference type="GeneID" id="56078546"/>
<dbReference type="SUPFAM" id="SSF56349">
    <property type="entry name" value="DNA breaking-rejoining enzymes"/>
    <property type="match status" value="1"/>
</dbReference>
<proteinExistence type="predicted"/>
<dbReference type="InterPro" id="IPR031803">
    <property type="entry name" value="BAT_GAF/HTH-assoc"/>
</dbReference>
<evidence type="ECO:0000256" key="4">
    <source>
        <dbReference type="SAM" id="MobiDB-lite"/>
    </source>
</evidence>
<dbReference type="SUPFAM" id="SSF55785">
    <property type="entry name" value="PYP-like sensor domain (PAS domain)"/>
    <property type="match status" value="1"/>
</dbReference>
<evidence type="ECO:0000313" key="6">
    <source>
        <dbReference type="EMBL" id="QLH77928.1"/>
    </source>
</evidence>
<dbReference type="Pfam" id="PF13185">
    <property type="entry name" value="GAF_2"/>
    <property type="match status" value="1"/>
</dbReference>
<dbReference type="Gene3D" id="3.30.450.40">
    <property type="match status" value="1"/>
</dbReference>
<dbReference type="GO" id="GO:0003677">
    <property type="term" value="F:DNA binding"/>
    <property type="evidence" value="ECO:0007669"/>
    <property type="project" value="InterPro"/>
</dbReference>
<dbReference type="InterPro" id="IPR013762">
    <property type="entry name" value="Integrase-like_cat_sf"/>
</dbReference>
<dbReference type="Pfam" id="PF04967">
    <property type="entry name" value="HTH_10"/>
    <property type="match status" value="1"/>
</dbReference>
<evidence type="ECO:0000256" key="2">
    <source>
        <dbReference type="ARBA" id="ARBA00023163"/>
    </source>
</evidence>
<dbReference type="InterPro" id="IPR029016">
    <property type="entry name" value="GAF-like_dom_sf"/>
</dbReference>
<keyword evidence="2" id="KW-0804">Transcription</keyword>
<dbReference type="InterPro" id="IPR003018">
    <property type="entry name" value="GAF"/>
</dbReference>
<dbReference type="CDD" id="cd00130">
    <property type="entry name" value="PAS"/>
    <property type="match status" value="1"/>
</dbReference>
<sequence length="765" mass="80564">MGQRARETDAAAEPLPTAAYERLRRAATTYRESVVVRLCGEVGLSPTEVARVRPDDFRAVSTRAGTHHLLTVVDDEGDAVRDAYVPADVRSAVERYVNERGIGGDERVVAVTPRRIQMVVGEVGERAAERSGDDRLRTVSSTDLRGYYARRLVHEAGLDPRVVLAIGPWDGLDALCRHLDPVGIETVLDAFERAGLGGPTAEWAPADLGRALASADLPVVVTDADGAVAFANDGLAALTERSGDDLVGGPATALYHGDAHPPAGSSGPTRVRLAGPDGDPVPVVRVAAPLNGDSARRGRRIAVFVEREASAERVGEPAERADANGRRPTSDGPNASAGSNGRGDLAVDDGADGSAPAGADGTGTTPAGGSVPARVADTIGALGAVAAVLAAASKRTEVASRVCDRLAATDSYEFAWVGSATGDRGVVSTAWTGIDEATAETLAETATDDVDVHGVAADQPGEVRTLPTGEREAPLRPIETDGDGPSVDAVAVVPITYGDTTHGLLALGATDEDAFGSDERELLGSVGWQVGQAITDIKRRNLLLADSVTELEFRVESDRAFFVGASRALDAAFELQGLVPGEGGSLLYFVTMRGASPEAVVDFAADADGIENARLIRDYGERYLVEFVVAGEEPATTLTELGGHVTEFTVEDGAQRVTAEFTTETDVRTVFNGFQSAFSESTLFSKHEVERPVQTTDGFRRSLEDDLTDKQQSVLRAAYLAGYFEWPRGSTAEELADSIGVSSPTLHNHLRKAQQKLLTAFFDDE</sequence>
<name>A0A7D5T0D0_9EURY</name>
<dbReference type="Gene3D" id="1.10.443.10">
    <property type="entry name" value="Intergrase catalytic core"/>
    <property type="match status" value="1"/>
</dbReference>
<organism evidence="6 7">
    <name type="scientific">Halosimplex rubrum</name>
    <dbReference type="NCBI Taxonomy" id="869889"/>
    <lineage>
        <taxon>Archaea</taxon>
        <taxon>Methanobacteriati</taxon>
        <taxon>Methanobacteriota</taxon>
        <taxon>Stenosarchaea group</taxon>
        <taxon>Halobacteria</taxon>
        <taxon>Halobacteriales</taxon>
        <taxon>Haloarculaceae</taxon>
        <taxon>Halosimplex</taxon>
    </lineage>
</organism>
<evidence type="ECO:0000256" key="1">
    <source>
        <dbReference type="ARBA" id="ARBA00023015"/>
    </source>
</evidence>
<gene>
    <name evidence="6" type="ORF">HZS55_11745</name>
</gene>
<keyword evidence="3" id="KW-0233">DNA recombination</keyword>
<dbReference type="InterPro" id="IPR035965">
    <property type="entry name" value="PAS-like_dom_sf"/>
</dbReference>
<dbReference type="PROSITE" id="PS50112">
    <property type="entry name" value="PAS"/>
    <property type="match status" value="1"/>
</dbReference>
<dbReference type="OrthoDB" id="234125at2157"/>
<dbReference type="PANTHER" id="PTHR34236">
    <property type="entry name" value="DIMETHYL SULFOXIDE REDUCTASE TRANSCRIPTIONAL ACTIVATOR"/>
    <property type="match status" value="1"/>
</dbReference>
<dbReference type="InterPro" id="IPR000014">
    <property type="entry name" value="PAS"/>
</dbReference>
<dbReference type="GO" id="GO:0006310">
    <property type="term" value="P:DNA recombination"/>
    <property type="evidence" value="ECO:0007669"/>
    <property type="project" value="UniProtKB-KW"/>
</dbReference>
<evidence type="ECO:0000259" key="5">
    <source>
        <dbReference type="PROSITE" id="PS50112"/>
    </source>
</evidence>
<feature type="domain" description="PAS" evidence="5">
    <location>
        <begin position="204"/>
        <end position="248"/>
    </location>
</feature>
<dbReference type="SMART" id="SM00091">
    <property type="entry name" value="PAS"/>
    <property type="match status" value="1"/>
</dbReference>
<dbReference type="EMBL" id="CP058910">
    <property type="protein sequence ID" value="QLH77928.1"/>
    <property type="molecule type" value="Genomic_DNA"/>
</dbReference>
<dbReference type="AlphaFoldDB" id="A0A7D5T0D0"/>
<reference evidence="6 7" key="1">
    <citation type="submission" date="2020-07" db="EMBL/GenBank/DDBJ databases">
        <title>Halosimplex pelagicum sp. nov. and Halosimplex rubrum sp. nov., isolated from salted brown alga Laminaria, and emended description of the genus Halosimplex.</title>
        <authorList>
            <person name="Cui H."/>
        </authorList>
    </citation>
    <scope>NUCLEOTIDE SEQUENCE [LARGE SCALE GENOMIC DNA]</scope>
    <source>
        <strain evidence="6 7">R27</strain>
    </source>
</reference>
<dbReference type="GO" id="GO:0015074">
    <property type="term" value="P:DNA integration"/>
    <property type="evidence" value="ECO:0007669"/>
    <property type="project" value="InterPro"/>
</dbReference>
<evidence type="ECO:0000313" key="7">
    <source>
        <dbReference type="Proteomes" id="UP000509667"/>
    </source>
</evidence>
<feature type="compositionally biased region" description="Basic and acidic residues" evidence="4">
    <location>
        <begin position="308"/>
        <end position="329"/>
    </location>
</feature>
<keyword evidence="1" id="KW-0805">Transcription regulation</keyword>
<evidence type="ECO:0000256" key="3">
    <source>
        <dbReference type="ARBA" id="ARBA00023172"/>
    </source>
</evidence>
<keyword evidence="7" id="KW-1185">Reference proteome</keyword>
<dbReference type="SUPFAM" id="SSF55781">
    <property type="entry name" value="GAF domain-like"/>
    <property type="match status" value="1"/>
</dbReference>
<dbReference type="PANTHER" id="PTHR34236:SF1">
    <property type="entry name" value="DIMETHYL SULFOXIDE REDUCTASE TRANSCRIPTIONAL ACTIVATOR"/>
    <property type="match status" value="1"/>
</dbReference>